<evidence type="ECO:0000256" key="1">
    <source>
        <dbReference type="ARBA" id="ARBA00004141"/>
    </source>
</evidence>
<dbReference type="AlphaFoldDB" id="A0A4V6S1K5"/>
<dbReference type="GO" id="GO:0016020">
    <property type="term" value="C:membrane"/>
    <property type="evidence" value="ECO:0007669"/>
    <property type="project" value="UniProtKB-SubCell"/>
</dbReference>
<dbReference type="PANTHER" id="PTHR43791:SF63">
    <property type="entry name" value="HIGH AFFINITY CYSTEINE TRANSPORTER"/>
    <property type="match status" value="1"/>
</dbReference>
<comment type="subcellular location">
    <subcellularLocation>
        <location evidence="1">Membrane</location>
        <topology evidence="1">Multi-pass membrane protein</topology>
    </subcellularLocation>
</comment>
<feature type="transmembrane region" description="Helical" evidence="6">
    <location>
        <begin position="77"/>
        <end position="102"/>
    </location>
</feature>
<evidence type="ECO:0000256" key="6">
    <source>
        <dbReference type="SAM" id="Phobius"/>
    </source>
</evidence>
<evidence type="ECO:0008006" key="9">
    <source>
        <dbReference type="Google" id="ProtNLM"/>
    </source>
</evidence>
<proteinExistence type="predicted"/>
<evidence type="ECO:0000256" key="5">
    <source>
        <dbReference type="ARBA" id="ARBA00023136"/>
    </source>
</evidence>
<sequence length="215" mass="24069">MSVLNKNIPESPVQIEDTDKDVYSFRSNSPGTQAPPKGIDAEVAEFFADSQASGKEDVIEIDDATNRRLRWMIHKRVLVVMVVTYFAQTLDKGTINFASIMGIQQDAHLHGQQYSWLTTCVYIAILCWEFPANRLLQRLPVAKLLAFNITAWGATLACTAACTNFTGLIVVRTFLGIFECICQPAFVFIKKEAKFEMMAILYILESIVHHGVDTS</sequence>
<evidence type="ECO:0000256" key="2">
    <source>
        <dbReference type="ARBA" id="ARBA00022448"/>
    </source>
</evidence>
<dbReference type="Proteomes" id="UP000310158">
    <property type="component" value="Unassembled WGS sequence"/>
</dbReference>
<dbReference type="OrthoDB" id="6730379at2759"/>
<dbReference type="InterPro" id="IPR036259">
    <property type="entry name" value="MFS_trans_sf"/>
</dbReference>
<dbReference type="EMBL" id="SGPL01000028">
    <property type="protein sequence ID" value="THH20153.1"/>
    <property type="molecule type" value="Genomic_DNA"/>
</dbReference>
<keyword evidence="8" id="KW-1185">Reference proteome</keyword>
<gene>
    <name evidence="7" type="ORF">EW146_g1136</name>
</gene>
<dbReference type="GO" id="GO:0033229">
    <property type="term" value="F:cysteine transmembrane transporter activity"/>
    <property type="evidence" value="ECO:0007669"/>
    <property type="project" value="TreeGrafter"/>
</dbReference>
<dbReference type="Gene3D" id="1.20.1250.20">
    <property type="entry name" value="MFS general substrate transporter like domains"/>
    <property type="match status" value="1"/>
</dbReference>
<dbReference type="InterPro" id="IPR011701">
    <property type="entry name" value="MFS"/>
</dbReference>
<evidence type="ECO:0000313" key="7">
    <source>
        <dbReference type="EMBL" id="THH20153.1"/>
    </source>
</evidence>
<dbReference type="Pfam" id="PF07690">
    <property type="entry name" value="MFS_1"/>
    <property type="match status" value="1"/>
</dbReference>
<keyword evidence="2" id="KW-0813">Transport</keyword>
<feature type="transmembrane region" description="Helical" evidence="6">
    <location>
        <begin position="114"/>
        <end position="132"/>
    </location>
</feature>
<keyword evidence="3 6" id="KW-0812">Transmembrane</keyword>
<dbReference type="PANTHER" id="PTHR43791">
    <property type="entry name" value="PERMEASE-RELATED"/>
    <property type="match status" value="1"/>
</dbReference>
<keyword evidence="5 6" id="KW-0472">Membrane</keyword>
<evidence type="ECO:0000256" key="4">
    <source>
        <dbReference type="ARBA" id="ARBA00022989"/>
    </source>
</evidence>
<keyword evidence="4 6" id="KW-1133">Transmembrane helix</keyword>
<evidence type="ECO:0000313" key="8">
    <source>
        <dbReference type="Proteomes" id="UP000310158"/>
    </source>
</evidence>
<protein>
    <recommendedName>
        <fullName evidence="9">Major facilitator superfamily (MFS) profile domain-containing protein</fullName>
    </recommendedName>
</protein>
<dbReference type="SUPFAM" id="SSF103473">
    <property type="entry name" value="MFS general substrate transporter"/>
    <property type="match status" value="1"/>
</dbReference>
<feature type="transmembrane region" description="Helical" evidence="6">
    <location>
        <begin position="144"/>
        <end position="163"/>
    </location>
</feature>
<accession>A0A4V6S1K5</accession>
<reference evidence="7 8" key="1">
    <citation type="submission" date="2019-02" db="EMBL/GenBank/DDBJ databases">
        <title>Genome sequencing of the rare red list fungi Bondarzewia mesenterica.</title>
        <authorList>
            <person name="Buettner E."/>
            <person name="Kellner H."/>
        </authorList>
    </citation>
    <scope>NUCLEOTIDE SEQUENCE [LARGE SCALE GENOMIC DNA]</scope>
    <source>
        <strain evidence="7 8">DSM 108281</strain>
    </source>
</reference>
<evidence type="ECO:0000256" key="3">
    <source>
        <dbReference type="ARBA" id="ARBA00022692"/>
    </source>
</evidence>
<name>A0A4V6S1K5_9AGAM</name>
<organism evidence="7 8">
    <name type="scientific">Bondarzewia mesenterica</name>
    <dbReference type="NCBI Taxonomy" id="1095465"/>
    <lineage>
        <taxon>Eukaryota</taxon>
        <taxon>Fungi</taxon>
        <taxon>Dikarya</taxon>
        <taxon>Basidiomycota</taxon>
        <taxon>Agaricomycotina</taxon>
        <taxon>Agaricomycetes</taxon>
        <taxon>Russulales</taxon>
        <taxon>Bondarzewiaceae</taxon>
        <taxon>Bondarzewia</taxon>
    </lineage>
</organism>
<comment type="caution">
    <text evidence="7">The sequence shown here is derived from an EMBL/GenBank/DDBJ whole genome shotgun (WGS) entry which is preliminary data.</text>
</comment>